<dbReference type="InterPro" id="IPR007627">
    <property type="entry name" value="RNA_pol_sigma70_r2"/>
</dbReference>
<dbReference type="SUPFAM" id="SSF88946">
    <property type="entry name" value="Sigma2 domain of RNA polymerase sigma factors"/>
    <property type="match status" value="1"/>
</dbReference>
<evidence type="ECO:0000259" key="7">
    <source>
        <dbReference type="Pfam" id="PF08281"/>
    </source>
</evidence>
<dbReference type="EMBL" id="CP060780">
    <property type="protein sequence ID" value="QNP44309.1"/>
    <property type="molecule type" value="Genomic_DNA"/>
</dbReference>
<evidence type="ECO:0000256" key="5">
    <source>
        <dbReference type="ARBA" id="ARBA00023163"/>
    </source>
</evidence>
<organism evidence="8 9">
    <name type="scientific">Sphingomonas daechungensis</name>
    <dbReference type="NCBI Taxonomy" id="1176646"/>
    <lineage>
        <taxon>Bacteria</taxon>
        <taxon>Pseudomonadati</taxon>
        <taxon>Pseudomonadota</taxon>
        <taxon>Alphaproteobacteria</taxon>
        <taxon>Sphingomonadales</taxon>
        <taxon>Sphingomonadaceae</taxon>
        <taxon>Sphingomonas</taxon>
    </lineage>
</organism>
<evidence type="ECO:0000256" key="4">
    <source>
        <dbReference type="ARBA" id="ARBA00023125"/>
    </source>
</evidence>
<evidence type="ECO:0000259" key="6">
    <source>
        <dbReference type="Pfam" id="PF04542"/>
    </source>
</evidence>
<dbReference type="NCBIfam" id="TIGR02937">
    <property type="entry name" value="sigma70-ECF"/>
    <property type="match status" value="1"/>
</dbReference>
<dbReference type="Gene3D" id="1.10.1740.10">
    <property type="match status" value="1"/>
</dbReference>
<feature type="domain" description="RNA polymerase sigma factor 70 region 4 type 2" evidence="7">
    <location>
        <begin position="109"/>
        <end position="160"/>
    </location>
</feature>
<protein>
    <submittedName>
        <fullName evidence="8">Sigma-70 family RNA polymerase sigma factor</fullName>
    </submittedName>
</protein>
<dbReference type="InterPro" id="IPR013325">
    <property type="entry name" value="RNA_pol_sigma_r2"/>
</dbReference>
<keyword evidence="2" id="KW-0805">Transcription regulation</keyword>
<dbReference type="PANTHER" id="PTHR43133">
    <property type="entry name" value="RNA POLYMERASE ECF-TYPE SIGMA FACTO"/>
    <property type="match status" value="1"/>
</dbReference>
<proteinExistence type="inferred from homology"/>
<keyword evidence="4" id="KW-0238">DNA-binding</keyword>
<dbReference type="InterPro" id="IPR039425">
    <property type="entry name" value="RNA_pol_sigma-70-like"/>
</dbReference>
<dbReference type="Pfam" id="PF08281">
    <property type="entry name" value="Sigma70_r4_2"/>
    <property type="match status" value="1"/>
</dbReference>
<evidence type="ECO:0000256" key="1">
    <source>
        <dbReference type="ARBA" id="ARBA00010641"/>
    </source>
</evidence>
<keyword evidence="5" id="KW-0804">Transcription</keyword>
<evidence type="ECO:0000256" key="3">
    <source>
        <dbReference type="ARBA" id="ARBA00023082"/>
    </source>
</evidence>
<evidence type="ECO:0000313" key="9">
    <source>
        <dbReference type="Proteomes" id="UP000516134"/>
    </source>
</evidence>
<keyword evidence="9" id="KW-1185">Reference proteome</keyword>
<dbReference type="InterPro" id="IPR036388">
    <property type="entry name" value="WH-like_DNA-bd_sf"/>
</dbReference>
<reference evidence="8 9" key="1">
    <citation type="submission" date="2020-08" db="EMBL/GenBank/DDBJ databases">
        <title>Genome sequence of Sphingomonas daechungensis KACC 18115T.</title>
        <authorList>
            <person name="Hyun D.-W."/>
            <person name="Bae J.-W."/>
        </authorList>
    </citation>
    <scope>NUCLEOTIDE SEQUENCE [LARGE SCALE GENOMIC DNA]</scope>
    <source>
        <strain evidence="8 9">KACC 18115</strain>
    </source>
</reference>
<comment type="similarity">
    <text evidence="1">Belongs to the sigma-70 factor family. ECF subfamily.</text>
</comment>
<dbReference type="InterPro" id="IPR014284">
    <property type="entry name" value="RNA_pol_sigma-70_dom"/>
</dbReference>
<accession>A0ABX6T4F2</accession>
<keyword evidence="3" id="KW-0731">Sigma factor</keyword>
<dbReference type="InterPro" id="IPR013324">
    <property type="entry name" value="RNA_pol_sigma_r3/r4-like"/>
</dbReference>
<dbReference type="PANTHER" id="PTHR43133:SF58">
    <property type="entry name" value="ECF RNA POLYMERASE SIGMA FACTOR SIGD"/>
    <property type="match status" value="1"/>
</dbReference>
<dbReference type="SUPFAM" id="SSF88659">
    <property type="entry name" value="Sigma3 and sigma4 domains of RNA polymerase sigma factors"/>
    <property type="match status" value="1"/>
</dbReference>
<evidence type="ECO:0000256" key="2">
    <source>
        <dbReference type="ARBA" id="ARBA00023015"/>
    </source>
</evidence>
<dbReference type="InterPro" id="IPR013249">
    <property type="entry name" value="RNA_pol_sigma70_r4_t2"/>
</dbReference>
<name>A0ABX6T4F2_9SPHN</name>
<dbReference type="Proteomes" id="UP000516134">
    <property type="component" value="Chromosome"/>
</dbReference>
<feature type="domain" description="RNA polymerase sigma-70 region 2" evidence="6">
    <location>
        <begin position="22"/>
        <end position="83"/>
    </location>
</feature>
<dbReference type="Gene3D" id="1.10.10.10">
    <property type="entry name" value="Winged helix-like DNA-binding domain superfamily/Winged helix DNA-binding domain"/>
    <property type="match status" value="1"/>
</dbReference>
<gene>
    <name evidence="8" type="ORF">H9L15_00810</name>
</gene>
<evidence type="ECO:0000313" key="8">
    <source>
        <dbReference type="EMBL" id="QNP44309.1"/>
    </source>
</evidence>
<dbReference type="Pfam" id="PF04542">
    <property type="entry name" value="Sigma70_r2"/>
    <property type="match status" value="1"/>
</dbReference>
<sequence>MVAGLSGHSSAYQALLTLSAERLRSYFGRRLAGREFDVEDLVQETLIAVHRKRATYDPSLPFTAWLHGIARYRLIDFLRRDKRGVEVPVEDGFDTADTDAFEASLAQIDLDALLADLSPNQVAAIRLTRIDGYSVRETAEMTGQSEPAVKVNVHRGLGKLAARIKGTGDAN</sequence>